<dbReference type="Pfam" id="PF12464">
    <property type="entry name" value="Mac"/>
    <property type="match status" value="1"/>
</dbReference>
<proteinExistence type="inferred from homology"/>
<protein>
    <recommendedName>
        <fullName evidence="5">Acetyltransferase</fullName>
        <ecNumber evidence="5">2.3.1.-</ecNumber>
    </recommendedName>
</protein>
<dbReference type="SMART" id="SM01266">
    <property type="entry name" value="Mac"/>
    <property type="match status" value="1"/>
</dbReference>
<keyword evidence="2 5" id="KW-0808">Transferase</keyword>
<dbReference type="AlphaFoldDB" id="A0A0R1Z224"/>
<dbReference type="SUPFAM" id="SSF51161">
    <property type="entry name" value="Trimeric LpxA-like enzymes"/>
    <property type="match status" value="1"/>
</dbReference>
<dbReference type="RefSeq" id="WP_054732101.1">
    <property type="nucleotide sequence ID" value="NZ_AZFZ01000001.1"/>
</dbReference>
<dbReference type="GO" id="GO:0008870">
    <property type="term" value="F:galactoside O-acetyltransferase activity"/>
    <property type="evidence" value="ECO:0007669"/>
    <property type="project" value="TreeGrafter"/>
</dbReference>
<dbReference type="FunFam" id="2.160.10.10:FF:000025">
    <property type="entry name" value="Hexapeptide-repeat containing-acetyltransferase"/>
    <property type="match status" value="1"/>
</dbReference>
<evidence type="ECO:0000259" key="6">
    <source>
        <dbReference type="SMART" id="SM01266"/>
    </source>
</evidence>
<dbReference type="EC" id="2.3.1.-" evidence="5"/>
<dbReference type="PANTHER" id="PTHR43017:SF1">
    <property type="entry name" value="ACETYLTRANSFERASE YJL218W-RELATED"/>
    <property type="match status" value="1"/>
</dbReference>
<dbReference type="InterPro" id="IPR001451">
    <property type="entry name" value="Hexapep"/>
</dbReference>
<name>A0A0R1Z224_9LACO</name>
<reference evidence="7 8" key="1">
    <citation type="journal article" date="2015" name="Genome Announc.">
        <title>Expanding the biotechnology potential of lactobacilli through comparative genomics of 213 strains and associated genera.</title>
        <authorList>
            <person name="Sun Z."/>
            <person name="Harris H.M."/>
            <person name="McCann A."/>
            <person name="Guo C."/>
            <person name="Argimon S."/>
            <person name="Zhang W."/>
            <person name="Yang X."/>
            <person name="Jeffery I.B."/>
            <person name="Cooney J.C."/>
            <person name="Kagawa T.F."/>
            <person name="Liu W."/>
            <person name="Song Y."/>
            <person name="Salvetti E."/>
            <person name="Wrobel A."/>
            <person name="Rasinkangas P."/>
            <person name="Parkhill J."/>
            <person name="Rea M.C."/>
            <person name="O'Sullivan O."/>
            <person name="Ritari J."/>
            <person name="Douillard F.P."/>
            <person name="Paul Ross R."/>
            <person name="Yang R."/>
            <person name="Briner A.E."/>
            <person name="Felis G.E."/>
            <person name="de Vos W.M."/>
            <person name="Barrangou R."/>
            <person name="Klaenhammer T.R."/>
            <person name="Caufield P.W."/>
            <person name="Cui Y."/>
            <person name="Zhang H."/>
            <person name="O'Toole P.W."/>
        </authorList>
    </citation>
    <scope>NUCLEOTIDE SEQUENCE [LARGE SCALE GENOMIC DNA]</scope>
    <source>
        <strain evidence="7 8">DSM 18390</strain>
    </source>
</reference>
<evidence type="ECO:0000256" key="1">
    <source>
        <dbReference type="ARBA" id="ARBA00007274"/>
    </source>
</evidence>
<accession>A0A0R1Z224</accession>
<dbReference type="InterPro" id="IPR039369">
    <property type="entry name" value="LacA-like"/>
</dbReference>
<evidence type="ECO:0000256" key="2">
    <source>
        <dbReference type="ARBA" id="ARBA00022679"/>
    </source>
</evidence>
<dbReference type="EMBL" id="AZFZ01000001">
    <property type="protein sequence ID" value="KRM45878.1"/>
    <property type="molecule type" value="Genomic_DNA"/>
</dbReference>
<keyword evidence="4 5" id="KW-0012">Acyltransferase</keyword>
<evidence type="ECO:0000313" key="7">
    <source>
        <dbReference type="EMBL" id="KRM45878.1"/>
    </source>
</evidence>
<comment type="caution">
    <text evidence="7">The sequence shown here is derived from an EMBL/GenBank/DDBJ whole genome shotgun (WGS) entry which is preliminary data.</text>
</comment>
<evidence type="ECO:0000313" key="8">
    <source>
        <dbReference type="Proteomes" id="UP000051010"/>
    </source>
</evidence>
<gene>
    <name evidence="7" type="ORF">FD47_GL000061</name>
</gene>
<dbReference type="PROSITE" id="PS00101">
    <property type="entry name" value="HEXAPEP_TRANSFERASES"/>
    <property type="match status" value="1"/>
</dbReference>
<dbReference type="Proteomes" id="UP000051010">
    <property type="component" value="Unassembled WGS sequence"/>
</dbReference>
<sequence length="200" mass="21778">MSLEQQIANGEVYRESGFSDPEDIALAKKLAHQRQMGKHRSFAYNQTDPVDEPARQKILRELFGSVGKDVFIEGPVYTSYGNHTHIGDHFYANFNFTVVDDAPVTIGNYVMCGPNVMISVTGHPLEGPKRRHGDQFSKPVVIGDDVWIGGNVAILPGVHVGSNVVIGAGSVVTHDVPDDSVVVGVPARIVKQLPPRMDHV</sequence>
<organism evidence="7 8">
    <name type="scientific">Lentilactobacillus parafarraginis DSM 18390 = JCM 14109</name>
    <dbReference type="NCBI Taxonomy" id="1423786"/>
    <lineage>
        <taxon>Bacteria</taxon>
        <taxon>Bacillati</taxon>
        <taxon>Bacillota</taxon>
        <taxon>Bacilli</taxon>
        <taxon>Lactobacillales</taxon>
        <taxon>Lactobacillaceae</taxon>
        <taxon>Lentilactobacillus</taxon>
    </lineage>
</organism>
<dbReference type="InterPro" id="IPR011004">
    <property type="entry name" value="Trimer_LpxA-like_sf"/>
</dbReference>
<dbReference type="PANTHER" id="PTHR43017">
    <property type="entry name" value="GALACTOSIDE O-ACETYLTRANSFERASE"/>
    <property type="match status" value="1"/>
</dbReference>
<evidence type="ECO:0000256" key="4">
    <source>
        <dbReference type="ARBA" id="ARBA00023315"/>
    </source>
</evidence>
<dbReference type="InterPro" id="IPR024688">
    <property type="entry name" value="Mac_dom"/>
</dbReference>
<dbReference type="PATRIC" id="fig|1423786.4.peg.60"/>
<evidence type="ECO:0000256" key="3">
    <source>
        <dbReference type="ARBA" id="ARBA00022737"/>
    </source>
</evidence>
<dbReference type="Pfam" id="PF00132">
    <property type="entry name" value="Hexapep"/>
    <property type="match status" value="1"/>
</dbReference>
<dbReference type="CDD" id="cd03357">
    <property type="entry name" value="LbH_MAT_GAT"/>
    <property type="match status" value="1"/>
</dbReference>
<dbReference type="Gene3D" id="2.160.10.10">
    <property type="entry name" value="Hexapeptide repeat proteins"/>
    <property type="match status" value="1"/>
</dbReference>
<feature type="domain" description="Maltose/galactoside acetyltransferase" evidence="6">
    <location>
        <begin position="4"/>
        <end position="68"/>
    </location>
</feature>
<dbReference type="InterPro" id="IPR018357">
    <property type="entry name" value="Hexapep_transf_CS"/>
</dbReference>
<evidence type="ECO:0000256" key="5">
    <source>
        <dbReference type="RuleBase" id="RU367021"/>
    </source>
</evidence>
<keyword evidence="3" id="KW-0677">Repeat</keyword>
<comment type="similarity">
    <text evidence="1 5">Belongs to the transferase hexapeptide repeat family.</text>
</comment>